<comment type="caution">
    <text evidence="1">The sequence shown here is derived from an EMBL/GenBank/DDBJ whole genome shotgun (WGS) entry which is preliminary data.</text>
</comment>
<name>A0A369KPZ9_9BACT</name>
<dbReference type="AlphaFoldDB" id="A0A369KPZ9"/>
<evidence type="ECO:0000313" key="1">
    <source>
        <dbReference type="EMBL" id="RDB36749.1"/>
    </source>
</evidence>
<dbReference type="EMBL" id="QOVW01000031">
    <property type="protein sequence ID" value="RDB36749.1"/>
    <property type="molecule type" value="Genomic_DNA"/>
</dbReference>
<sequence>MKKYFCHKSCKVTNSTNTQQLKNQLREMTTILNDTKLKLINEQLYFALGEKILKISQLLTTPAQDSITLKKHPTEIQSTHIYN</sequence>
<reference evidence="1" key="1">
    <citation type="submission" date="2018-04" db="EMBL/GenBank/DDBJ databases">
        <title>Draft genome sequence of the Candidatus Spirobacillus cienkowskii, a pathogen of freshwater Daphnia species, reconstructed from hemolymph metagenomic reads.</title>
        <authorList>
            <person name="Bresciani L."/>
            <person name="Lemos L.N."/>
            <person name="Wale N."/>
            <person name="Lin J.Y."/>
            <person name="Fernandes G.R."/>
            <person name="Duffy M.A."/>
            <person name="Rodrigues J.M."/>
        </authorList>
    </citation>
    <scope>NUCLEOTIDE SEQUENCE [LARGE SCALE GENOMIC DNA]</scope>
    <source>
        <strain evidence="1">Binning01</strain>
    </source>
</reference>
<proteinExistence type="predicted"/>
<gene>
    <name evidence="1" type="ORF">DCC88_03510</name>
</gene>
<keyword evidence="2" id="KW-1185">Reference proteome</keyword>
<dbReference type="Proteomes" id="UP000253934">
    <property type="component" value="Unassembled WGS sequence"/>
</dbReference>
<accession>A0A369KPZ9</accession>
<evidence type="ECO:0000313" key="2">
    <source>
        <dbReference type="Proteomes" id="UP000253934"/>
    </source>
</evidence>
<organism evidence="1 2">
    <name type="scientific">Spirobacillus cienkowskii</name>
    <dbReference type="NCBI Taxonomy" id="495820"/>
    <lineage>
        <taxon>Bacteria</taxon>
        <taxon>Pseudomonadati</taxon>
        <taxon>Bdellovibrionota</taxon>
        <taxon>Oligoflexia</taxon>
        <taxon>Silvanigrellales</taxon>
        <taxon>Spirobacillus</taxon>
    </lineage>
</organism>
<protein>
    <submittedName>
        <fullName evidence="1">Uncharacterized protein</fullName>
    </submittedName>
</protein>